<feature type="binding site" evidence="7">
    <location>
        <position position="73"/>
    </location>
    <ligand>
        <name>tRNA</name>
        <dbReference type="ChEBI" id="CHEBI:17843"/>
    </ligand>
</feature>
<feature type="binding site" evidence="7">
    <location>
        <position position="119"/>
    </location>
    <ligand>
        <name>tRNA</name>
        <dbReference type="ChEBI" id="CHEBI:17843"/>
    </ligand>
</feature>
<evidence type="ECO:0000313" key="10">
    <source>
        <dbReference type="EMBL" id="MCA9307926.1"/>
    </source>
</evidence>
<dbReference type="HAMAP" id="MF_00083">
    <property type="entry name" value="Pept_tRNA_hydro_bact"/>
    <property type="match status" value="1"/>
</dbReference>
<comment type="caution">
    <text evidence="10">The sequence shown here is derived from an EMBL/GenBank/DDBJ whole genome shotgun (WGS) entry which is preliminary data.</text>
</comment>
<dbReference type="GO" id="GO:0000049">
    <property type="term" value="F:tRNA binding"/>
    <property type="evidence" value="ECO:0007669"/>
    <property type="project" value="UniProtKB-UniRule"/>
</dbReference>
<dbReference type="CDD" id="cd00462">
    <property type="entry name" value="PTH"/>
    <property type="match status" value="1"/>
</dbReference>
<dbReference type="Pfam" id="PF01195">
    <property type="entry name" value="Pept_tRNA_hydro"/>
    <property type="match status" value="1"/>
</dbReference>
<evidence type="ECO:0000256" key="7">
    <source>
        <dbReference type="HAMAP-Rule" id="MF_00083"/>
    </source>
</evidence>
<protein>
    <recommendedName>
        <fullName evidence="6 7">Peptidyl-tRNA hydrolase</fullName>
        <shortName evidence="7">Pth</shortName>
        <ecNumber evidence="1 7">3.1.1.29</ecNumber>
    </recommendedName>
</protein>
<dbReference type="NCBIfam" id="TIGR00447">
    <property type="entry name" value="pth"/>
    <property type="match status" value="1"/>
</dbReference>
<comment type="subunit">
    <text evidence="7">Monomer.</text>
</comment>
<dbReference type="InterPro" id="IPR036416">
    <property type="entry name" value="Pept_tRNA_hydro_sf"/>
</dbReference>
<reference evidence="10" key="2">
    <citation type="journal article" date="2021" name="Microbiome">
        <title>Successional dynamics and alternative stable states in a saline activated sludge microbial community over 9 years.</title>
        <authorList>
            <person name="Wang Y."/>
            <person name="Ye J."/>
            <person name="Ju F."/>
            <person name="Liu L."/>
            <person name="Boyd J.A."/>
            <person name="Deng Y."/>
            <person name="Parks D.H."/>
            <person name="Jiang X."/>
            <person name="Yin X."/>
            <person name="Woodcroft B.J."/>
            <person name="Tyson G.W."/>
            <person name="Hugenholtz P."/>
            <person name="Polz M.F."/>
            <person name="Zhang T."/>
        </authorList>
    </citation>
    <scope>NUCLEOTIDE SEQUENCE</scope>
    <source>
        <strain evidence="10">HKST-UBA79</strain>
    </source>
</reference>
<evidence type="ECO:0000313" key="11">
    <source>
        <dbReference type="Proteomes" id="UP000740557"/>
    </source>
</evidence>
<comment type="function">
    <text evidence="7">Catalyzes the release of premature peptidyl moieties from peptidyl-tRNA molecules trapped in stalled 50S ribosomal subunits, and thus maintains levels of free tRNAs and 50S ribosomes.</text>
</comment>
<comment type="catalytic activity">
    <reaction evidence="7 8">
        <text>an N-acyl-L-alpha-aminoacyl-tRNA + H2O = an N-acyl-L-amino acid + a tRNA + H(+)</text>
        <dbReference type="Rhea" id="RHEA:54448"/>
        <dbReference type="Rhea" id="RHEA-COMP:10123"/>
        <dbReference type="Rhea" id="RHEA-COMP:13883"/>
        <dbReference type="ChEBI" id="CHEBI:15377"/>
        <dbReference type="ChEBI" id="CHEBI:15378"/>
        <dbReference type="ChEBI" id="CHEBI:59874"/>
        <dbReference type="ChEBI" id="CHEBI:78442"/>
        <dbReference type="ChEBI" id="CHEBI:138191"/>
        <dbReference type="EC" id="3.1.1.29"/>
    </reaction>
</comment>
<keyword evidence="3 7" id="KW-0378">Hydrolase</keyword>
<gene>
    <name evidence="7 10" type="primary">pth</name>
    <name evidence="10" type="ORF">KC980_00265</name>
</gene>
<feature type="binding site" evidence="7">
    <location>
        <position position="24"/>
    </location>
    <ligand>
        <name>tRNA</name>
        <dbReference type="ChEBI" id="CHEBI:17843"/>
    </ligand>
</feature>
<accession>A0A955EAJ9</accession>
<keyword evidence="2 7" id="KW-0820">tRNA-binding</keyword>
<dbReference type="GO" id="GO:0004045">
    <property type="term" value="F:peptidyl-tRNA hydrolase activity"/>
    <property type="evidence" value="ECO:0007669"/>
    <property type="project" value="UniProtKB-UniRule"/>
</dbReference>
<name>A0A955EAJ9_UNCKA</name>
<feature type="active site" description="Proton acceptor" evidence="7">
    <location>
        <position position="29"/>
    </location>
</feature>
<dbReference type="InterPro" id="IPR001328">
    <property type="entry name" value="Pept_tRNA_hydro"/>
</dbReference>
<evidence type="ECO:0000256" key="1">
    <source>
        <dbReference type="ARBA" id="ARBA00013260"/>
    </source>
</evidence>
<evidence type="ECO:0000256" key="5">
    <source>
        <dbReference type="ARBA" id="ARBA00038063"/>
    </source>
</evidence>
<evidence type="ECO:0000256" key="9">
    <source>
        <dbReference type="RuleBase" id="RU004320"/>
    </source>
</evidence>
<sequence>MELQKNQLNNIQLIVGLGNPGVKYHYNRHNLGFLLLDKYISIQNLKWSFSTKLNGDYVKANSHIYLKPHTYMNNSGSSVSKALSYFCLNPYELFVVHDDVDLPFGEVRVRFGSGAAGHNGVKDIFTHLGTQDFWRLRFGVGRSNHLNVPTDKHVLTDFTQNELDYISDIDFESYINKT</sequence>
<dbReference type="Proteomes" id="UP000740557">
    <property type="component" value="Unassembled WGS sequence"/>
</dbReference>
<dbReference type="PANTHER" id="PTHR17224">
    <property type="entry name" value="PEPTIDYL-TRNA HYDROLASE"/>
    <property type="match status" value="1"/>
</dbReference>
<evidence type="ECO:0000256" key="4">
    <source>
        <dbReference type="ARBA" id="ARBA00022884"/>
    </source>
</evidence>
<evidence type="ECO:0000256" key="8">
    <source>
        <dbReference type="RuleBase" id="RU000673"/>
    </source>
</evidence>
<organism evidence="10 11">
    <name type="scientific">candidate division WWE3 bacterium</name>
    <dbReference type="NCBI Taxonomy" id="2053526"/>
    <lineage>
        <taxon>Bacteria</taxon>
        <taxon>Katanobacteria</taxon>
    </lineage>
</organism>
<comment type="function">
    <text evidence="7">Hydrolyzes ribosome-free peptidyl-tRNAs (with 1 or more amino acids incorporated), which drop off the ribosome during protein synthesis, or as a result of ribosome stalling.</text>
</comment>
<keyword evidence="7" id="KW-0963">Cytoplasm</keyword>
<feature type="binding site" evidence="7">
    <location>
        <position position="71"/>
    </location>
    <ligand>
        <name>tRNA</name>
        <dbReference type="ChEBI" id="CHEBI:17843"/>
    </ligand>
</feature>
<feature type="site" description="Discriminates between blocked and unblocked aminoacyl-tRNA" evidence="7">
    <location>
        <position position="19"/>
    </location>
</feature>
<dbReference type="GO" id="GO:0006515">
    <property type="term" value="P:protein quality control for misfolded or incompletely synthesized proteins"/>
    <property type="evidence" value="ECO:0007669"/>
    <property type="project" value="UniProtKB-UniRule"/>
</dbReference>
<dbReference type="GO" id="GO:0005737">
    <property type="term" value="C:cytoplasm"/>
    <property type="evidence" value="ECO:0007669"/>
    <property type="project" value="UniProtKB-SubCell"/>
</dbReference>
<dbReference type="EC" id="3.1.1.29" evidence="1 7"/>
<evidence type="ECO:0000256" key="3">
    <source>
        <dbReference type="ARBA" id="ARBA00022801"/>
    </source>
</evidence>
<dbReference type="PANTHER" id="PTHR17224:SF1">
    <property type="entry name" value="PEPTIDYL-TRNA HYDROLASE"/>
    <property type="match status" value="1"/>
</dbReference>
<dbReference type="Gene3D" id="3.40.50.1470">
    <property type="entry name" value="Peptidyl-tRNA hydrolase"/>
    <property type="match status" value="1"/>
</dbReference>
<comment type="similarity">
    <text evidence="5 7 9">Belongs to the PTH family.</text>
</comment>
<dbReference type="AlphaFoldDB" id="A0A955EAJ9"/>
<comment type="subcellular location">
    <subcellularLocation>
        <location evidence="7">Cytoplasm</location>
    </subcellularLocation>
</comment>
<feature type="site" description="Stabilizes the basic form of H active site to accept a proton" evidence="7">
    <location>
        <position position="98"/>
    </location>
</feature>
<dbReference type="InterPro" id="IPR018171">
    <property type="entry name" value="Pept_tRNA_hydro_CS"/>
</dbReference>
<dbReference type="PROSITE" id="PS01196">
    <property type="entry name" value="PEPT_TRNA_HYDROL_2"/>
    <property type="match status" value="1"/>
</dbReference>
<reference evidence="10" key="1">
    <citation type="submission" date="2020-04" db="EMBL/GenBank/DDBJ databases">
        <authorList>
            <person name="Zhang T."/>
        </authorList>
    </citation>
    <scope>NUCLEOTIDE SEQUENCE</scope>
    <source>
        <strain evidence="10">HKST-UBA79</strain>
    </source>
</reference>
<evidence type="ECO:0000256" key="2">
    <source>
        <dbReference type="ARBA" id="ARBA00022555"/>
    </source>
</evidence>
<dbReference type="SUPFAM" id="SSF53178">
    <property type="entry name" value="Peptidyl-tRNA hydrolase-like"/>
    <property type="match status" value="1"/>
</dbReference>
<proteinExistence type="inferred from homology"/>
<dbReference type="EMBL" id="JAGQNX010000008">
    <property type="protein sequence ID" value="MCA9307926.1"/>
    <property type="molecule type" value="Genomic_DNA"/>
</dbReference>
<keyword evidence="4 7" id="KW-0694">RNA-binding</keyword>
<dbReference type="GO" id="GO:0072344">
    <property type="term" value="P:rescue of stalled ribosome"/>
    <property type="evidence" value="ECO:0007669"/>
    <property type="project" value="UniProtKB-UniRule"/>
</dbReference>
<evidence type="ECO:0000256" key="6">
    <source>
        <dbReference type="ARBA" id="ARBA00050038"/>
    </source>
</evidence>
<dbReference type="PROSITE" id="PS01195">
    <property type="entry name" value="PEPT_TRNA_HYDROL_1"/>
    <property type="match status" value="1"/>
</dbReference>